<comment type="caution">
    <text evidence="2">The sequence shown here is derived from an EMBL/GenBank/DDBJ whole genome shotgun (WGS) entry which is preliminary data.</text>
</comment>
<name>A0AAV6TXY8_9ARAC</name>
<evidence type="ECO:0000313" key="3">
    <source>
        <dbReference type="Proteomes" id="UP000827092"/>
    </source>
</evidence>
<proteinExistence type="predicted"/>
<keyword evidence="3" id="KW-1185">Reference proteome</keyword>
<feature type="signal peptide" evidence="1">
    <location>
        <begin position="1"/>
        <end position="16"/>
    </location>
</feature>
<protein>
    <submittedName>
        <fullName evidence="2">Uncharacterized protein</fullName>
    </submittedName>
</protein>
<organism evidence="2 3">
    <name type="scientific">Oedothorax gibbosus</name>
    <dbReference type="NCBI Taxonomy" id="931172"/>
    <lineage>
        <taxon>Eukaryota</taxon>
        <taxon>Metazoa</taxon>
        <taxon>Ecdysozoa</taxon>
        <taxon>Arthropoda</taxon>
        <taxon>Chelicerata</taxon>
        <taxon>Arachnida</taxon>
        <taxon>Araneae</taxon>
        <taxon>Araneomorphae</taxon>
        <taxon>Entelegynae</taxon>
        <taxon>Araneoidea</taxon>
        <taxon>Linyphiidae</taxon>
        <taxon>Erigoninae</taxon>
        <taxon>Oedothorax</taxon>
    </lineage>
</organism>
<sequence length="159" mass="18759">MYILISVCVFLSVTTGEVQRDVLPKDPRAIRHRFKNFGPHQFNYKDSDLGNSQTDADSEDYVAPRLVVRRGRKGDNTSSKIPLPELNKFKYERDEQGRGGTYRYRYKNQEKGNAQIFNNGQGDDMYKGKRVLVPLWKWWFRKRWHTNNKKASCLGRCFF</sequence>
<dbReference type="EMBL" id="JAFNEN010000894">
    <property type="protein sequence ID" value="KAG8176327.1"/>
    <property type="molecule type" value="Genomic_DNA"/>
</dbReference>
<keyword evidence="1" id="KW-0732">Signal</keyword>
<dbReference type="Proteomes" id="UP000827092">
    <property type="component" value="Unassembled WGS sequence"/>
</dbReference>
<reference evidence="2 3" key="1">
    <citation type="journal article" date="2022" name="Nat. Ecol. Evol.">
        <title>A masculinizing supergene underlies an exaggerated male reproductive morph in a spider.</title>
        <authorList>
            <person name="Hendrickx F."/>
            <person name="De Corte Z."/>
            <person name="Sonet G."/>
            <person name="Van Belleghem S.M."/>
            <person name="Kostlbacher S."/>
            <person name="Vangestel C."/>
        </authorList>
    </citation>
    <scope>NUCLEOTIDE SEQUENCE [LARGE SCALE GENOMIC DNA]</scope>
    <source>
        <strain evidence="2">W744_W776</strain>
    </source>
</reference>
<feature type="chain" id="PRO_5043439913" evidence="1">
    <location>
        <begin position="17"/>
        <end position="159"/>
    </location>
</feature>
<evidence type="ECO:0000313" key="2">
    <source>
        <dbReference type="EMBL" id="KAG8176327.1"/>
    </source>
</evidence>
<gene>
    <name evidence="2" type="ORF">JTE90_011893</name>
</gene>
<evidence type="ECO:0000256" key="1">
    <source>
        <dbReference type="SAM" id="SignalP"/>
    </source>
</evidence>
<dbReference type="AlphaFoldDB" id="A0AAV6TXY8"/>
<accession>A0AAV6TXY8</accession>